<dbReference type="PANTHER" id="PTHR30592">
    <property type="entry name" value="FORMATE DEHYDROGENASE"/>
    <property type="match status" value="1"/>
</dbReference>
<dbReference type="GO" id="GO:0097163">
    <property type="term" value="F:sulfur carrier activity"/>
    <property type="evidence" value="ECO:0007669"/>
    <property type="project" value="UniProtKB-UniRule"/>
</dbReference>
<dbReference type="PANTHER" id="PTHR30592:SF1">
    <property type="entry name" value="SULFUR CARRIER PROTEIN FDHD"/>
    <property type="match status" value="1"/>
</dbReference>
<dbReference type="HAMAP" id="MF_00187">
    <property type="entry name" value="FdhD"/>
    <property type="match status" value="1"/>
</dbReference>
<dbReference type="InterPro" id="IPR003786">
    <property type="entry name" value="FdhD"/>
</dbReference>
<keyword evidence="5" id="KW-1185">Reference proteome</keyword>
<name>A0A1W1HH72_9BACT</name>
<evidence type="ECO:0000313" key="5">
    <source>
        <dbReference type="Proteomes" id="UP000191931"/>
    </source>
</evidence>
<dbReference type="AlphaFoldDB" id="A0A1W1HH72"/>
<dbReference type="GO" id="GO:0016783">
    <property type="term" value="F:sulfurtransferase activity"/>
    <property type="evidence" value="ECO:0007669"/>
    <property type="project" value="InterPro"/>
</dbReference>
<comment type="caution">
    <text evidence="3">Lacks conserved residue(s) required for the propagation of feature annotation.</text>
</comment>
<dbReference type="SUPFAM" id="SSF53927">
    <property type="entry name" value="Cytidine deaminase-like"/>
    <property type="match status" value="1"/>
</dbReference>
<dbReference type="STRING" id="1246637.MTBBW1_440029"/>
<gene>
    <name evidence="3 4" type="primary">fdhD</name>
    <name evidence="4" type="ORF">MTBBW1_440029</name>
</gene>
<dbReference type="OrthoDB" id="3197277at2"/>
<comment type="function">
    <text evidence="3">Required for formate dehydrogenase (FDH) activity. Acts as a sulfur carrier protein that transfers sulfur from IscS to the molybdenum cofactor prior to its insertion into FDH.</text>
</comment>
<dbReference type="GO" id="GO:0006777">
    <property type="term" value="P:Mo-molybdopterin cofactor biosynthetic process"/>
    <property type="evidence" value="ECO:0007669"/>
    <property type="project" value="UniProtKB-UniRule"/>
</dbReference>
<dbReference type="Gene3D" id="3.10.20.10">
    <property type="match status" value="1"/>
</dbReference>
<comment type="similarity">
    <text evidence="3">Belongs to the FdhD family.</text>
</comment>
<evidence type="ECO:0000256" key="1">
    <source>
        <dbReference type="ARBA" id="ARBA00022490"/>
    </source>
</evidence>
<organism evidence="4 5">
    <name type="scientific">Desulfamplus magnetovallimortis</name>
    <dbReference type="NCBI Taxonomy" id="1246637"/>
    <lineage>
        <taxon>Bacteria</taxon>
        <taxon>Pseudomonadati</taxon>
        <taxon>Thermodesulfobacteriota</taxon>
        <taxon>Desulfobacteria</taxon>
        <taxon>Desulfobacterales</taxon>
        <taxon>Desulfobacteraceae</taxon>
        <taxon>Desulfamplus</taxon>
    </lineage>
</organism>
<dbReference type="NCBIfam" id="TIGR00129">
    <property type="entry name" value="fdhD_narQ"/>
    <property type="match status" value="1"/>
</dbReference>
<accession>A0A1W1HH72</accession>
<reference evidence="4 5" key="1">
    <citation type="submission" date="2017-03" db="EMBL/GenBank/DDBJ databases">
        <authorList>
            <person name="Afonso C.L."/>
            <person name="Miller P.J."/>
            <person name="Scott M.A."/>
            <person name="Spackman E."/>
            <person name="Goraichik I."/>
            <person name="Dimitrov K.M."/>
            <person name="Suarez D.L."/>
            <person name="Swayne D.E."/>
        </authorList>
    </citation>
    <scope>NUCLEOTIDE SEQUENCE [LARGE SCALE GENOMIC DNA]</scope>
    <source>
        <strain evidence="4">PRJEB14757</strain>
    </source>
</reference>
<keyword evidence="2 3" id="KW-0501">Molybdenum cofactor biosynthesis</keyword>
<evidence type="ECO:0000256" key="3">
    <source>
        <dbReference type="HAMAP-Rule" id="MF_00187"/>
    </source>
</evidence>
<dbReference type="PIRSF" id="PIRSF015626">
    <property type="entry name" value="FdhD"/>
    <property type="match status" value="1"/>
</dbReference>
<proteinExistence type="inferred from homology"/>
<dbReference type="Gene3D" id="3.40.140.10">
    <property type="entry name" value="Cytidine Deaminase, domain 2"/>
    <property type="match status" value="1"/>
</dbReference>
<keyword evidence="1 3" id="KW-0963">Cytoplasm</keyword>
<protein>
    <recommendedName>
        <fullName evidence="3">Sulfur carrier protein FdhD</fullName>
    </recommendedName>
</protein>
<dbReference type="InterPro" id="IPR016193">
    <property type="entry name" value="Cytidine_deaminase-like"/>
</dbReference>
<feature type="active site" description="Cysteine persulfide intermediate" evidence="3">
    <location>
        <position position="123"/>
    </location>
</feature>
<dbReference type="Proteomes" id="UP000191931">
    <property type="component" value="Unassembled WGS sequence"/>
</dbReference>
<dbReference type="EMBL" id="FWEV01000286">
    <property type="protein sequence ID" value="SLM31824.1"/>
    <property type="molecule type" value="Genomic_DNA"/>
</dbReference>
<comment type="subcellular location">
    <subcellularLocation>
        <location evidence="3">Cytoplasm</location>
    </subcellularLocation>
</comment>
<sequence>MIKNNSLIEHQLKKRSVLFCHLSKNSEASLIEQQLELVIEEPLSINVQGQTYSVIMRTPGEEKEHAAGFCLSEGLVDHPDDIVDIALCDGENSNVVAVMLTKERAEKISDLLNRKGFVSQTSCGICGREIIDDLNLILTSVPERIFLSFRQVIDIVERMDDLQNLKKRSLASHAALVFDRNLNIISYAEDAGRHNALDKAIGGLFLNHELKRCAVALISSRASYEMIQKCARAGIEIVISMSIPTTLACELGQRLGMTLAAVRKNKMFIFTGQSRIV</sequence>
<evidence type="ECO:0000313" key="4">
    <source>
        <dbReference type="EMBL" id="SLM31824.1"/>
    </source>
</evidence>
<evidence type="ECO:0000256" key="2">
    <source>
        <dbReference type="ARBA" id="ARBA00023150"/>
    </source>
</evidence>
<dbReference type="Pfam" id="PF02634">
    <property type="entry name" value="FdhD-NarQ"/>
    <property type="match status" value="1"/>
</dbReference>
<dbReference type="RefSeq" id="WP_080800997.1">
    <property type="nucleotide sequence ID" value="NZ_LT828541.1"/>
</dbReference>
<dbReference type="GO" id="GO:0005737">
    <property type="term" value="C:cytoplasm"/>
    <property type="evidence" value="ECO:0007669"/>
    <property type="project" value="UniProtKB-SubCell"/>
</dbReference>